<dbReference type="AlphaFoldDB" id="A0A022PQT0"/>
<evidence type="ECO:0000256" key="1">
    <source>
        <dbReference type="SAM" id="Phobius"/>
    </source>
</evidence>
<dbReference type="Pfam" id="PF06196">
    <property type="entry name" value="DUF997"/>
    <property type="match status" value="1"/>
</dbReference>
<accession>A0A022PQT0</accession>
<dbReference type="RefSeq" id="WP_036776011.1">
    <property type="nucleotide sequence ID" value="NZ_CAWLTM010000108.1"/>
</dbReference>
<dbReference type="PANTHER" id="PTHR39174:SF1">
    <property type="entry name" value="INNER MEMBRANE PROTEIN"/>
    <property type="match status" value="1"/>
</dbReference>
<keyword evidence="1" id="KW-0472">Membrane</keyword>
<dbReference type="NCBIfam" id="NF007918">
    <property type="entry name" value="PRK10633.1"/>
    <property type="match status" value="1"/>
</dbReference>
<keyword evidence="1" id="KW-1133">Transmembrane helix</keyword>
<sequence length="80" mass="9342">MDRRFVQSHKEALWAVFLTLIYLIGWLLTAYLPSDAPGVTGLPRWFEMACLLLPIVFIILCWLMVKFIFKEVPLEDENAK</sequence>
<evidence type="ECO:0000313" key="3">
    <source>
        <dbReference type="Proteomes" id="UP000023464"/>
    </source>
</evidence>
<name>A0A022PQT0_9GAMM</name>
<feature type="transmembrane region" description="Helical" evidence="1">
    <location>
        <begin position="45"/>
        <end position="65"/>
    </location>
</feature>
<dbReference type="InterPro" id="IPR010398">
    <property type="entry name" value="DUF997"/>
</dbReference>
<dbReference type="PANTHER" id="PTHR39174">
    <property type="entry name" value="INNER MEMBRANE PROTEIN-RELATED"/>
    <property type="match status" value="1"/>
</dbReference>
<dbReference type="PATRIC" id="fig|1393736.3.peg.649"/>
<keyword evidence="1" id="KW-0812">Transmembrane</keyword>
<organism evidence="2 3">
    <name type="scientific">Photorhabdus aegyptia</name>
    <dbReference type="NCBI Taxonomy" id="2805098"/>
    <lineage>
        <taxon>Bacteria</taxon>
        <taxon>Pseudomonadati</taxon>
        <taxon>Pseudomonadota</taxon>
        <taxon>Gammaproteobacteria</taxon>
        <taxon>Enterobacterales</taxon>
        <taxon>Morganellaceae</taxon>
        <taxon>Photorhabdus</taxon>
    </lineage>
</organism>
<evidence type="ECO:0000313" key="2">
    <source>
        <dbReference type="EMBL" id="EYU16735.1"/>
    </source>
</evidence>
<reference evidence="2 3" key="1">
    <citation type="submission" date="2014-03" db="EMBL/GenBank/DDBJ databases">
        <title>Draft Genome of Photorhabdus luminescens BA1, an Egyptian Isolate.</title>
        <authorList>
            <person name="Ghazal S."/>
            <person name="Hurst S.G.IV."/>
            <person name="Morris K."/>
            <person name="Thomas K."/>
            <person name="Tisa L.S."/>
        </authorList>
    </citation>
    <scope>NUCLEOTIDE SEQUENCE [LARGE SCALE GENOMIC DNA]</scope>
    <source>
        <strain evidence="2 3">BA1</strain>
    </source>
</reference>
<keyword evidence="3" id="KW-1185">Reference proteome</keyword>
<feature type="transmembrane region" description="Helical" evidence="1">
    <location>
        <begin position="12"/>
        <end position="33"/>
    </location>
</feature>
<comment type="caution">
    <text evidence="2">The sequence shown here is derived from an EMBL/GenBank/DDBJ whole genome shotgun (WGS) entry which is preliminary data.</text>
</comment>
<dbReference type="EMBL" id="JFGV01000007">
    <property type="protein sequence ID" value="EYU16735.1"/>
    <property type="molecule type" value="Genomic_DNA"/>
</dbReference>
<proteinExistence type="predicted"/>
<gene>
    <name evidence="2" type="ORF">BA1DRAFT_00645</name>
</gene>
<dbReference type="Proteomes" id="UP000023464">
    <property type="component" value="Unassembled WGS sequence"/>
</dbReference>
<protein>
    <submittedName>
        <fullName evidence="2">Putative membrane protein</fullName>
    </submittedName>
</protein>